<protein>
    <submittedName>
        <fullName evidence="3">Glyoxalase family</fullName>
    </submittedName>
</protein>
<gene>
    <name evidence="3" type="ORF">O9K51_06071</name>
</gene>
<keyword evidence="1" id="KW-0812">Transmembrane</keyword>
<sequence length="251" mass="28400">MHLSHAVAFLLSAWAVAAFDPSDRRACDSEDYDFCLTSFVWCARPNDDVKGCSFPENTYPYFDRDKGSNPALLLWSRNYTLSWKKTDDKYPVQLRWFFMTETNPYKSGYVEKNITKGITSLDFTFEDLANQLSKSSGGNYSAADIKGFAGDATNSLQISQPDKYRAMGAENRFDTSDQFAVVDSTVRRYLMTQSEIAQRETYHKWKLGVGIGVGVGVPILMVVSMVVGWCLGKRGRTKRTWKSTSPRQSME</sequence>
<feature type="transmembrane region" description="Helical" evidence="1">
    <location>
        <begin position="207"/>
        <end position="232"/>
    </location>
</feature>
<dbReference type="EMBL" id="JAQHRD010000005">
    <property type="protein sequence ID" value="KAJ6440281.1"/>
    <property type="molecule type" value="Genomic_DNA"/>
</dbReference>
<reference evidence="3" key="1">
    <citation type="submission" date="2023-01" db="EMBL/GenBank/DDBJ databases">
        <title>The growth and conidiation of Purpureocillium lavendulum are regulated by nitrogen source and histone H3K14 acetylation.</title>
        <authorList>
            <person name="Tang P."/>
            <person name="Han J."/>
            <person name="Zhang C."/>
            <person name="Tang P."/>
            <person name="Qi F."/>
            <person name="Zhang K."/>
            <person name="Liang L."/>
        </authorList>
    </citation>
    <scope>NUCLEOTIDE SEQUENCE</scope>
    <source>
        <strain evidence="3">YMF1.00683</strain>
    </source>
</reference>
<name>A0AB34FN57_9HYPO</name>
<dbReference type="Proteomes" id="UP001163105">
    <property type="component" value="Unassembled WGS sequence"/>
</dbReference>
<dbReference type="AlphaFoldDB" id="A0AB34FN57"/>
<keyword evidence="1" id="KW-0472">Membrane</keyword>
<keyword evidence="4" id="KW-1185">Reference proteome</keyword>
<feature type="signal peptide" evidence="2">
    <location>
        <begin position="1"/>
        <end position="18"/>
    </location>
</feature>
<comment type="caution">
    <text evidence="3">The sequence shown here is derived from an EMBL/GenBank/DDBJ whole genome shotgun (WGS) entry which is preliminary data.</text>
</comment>
<evidence type="ECO:0000313" key="3">
    <source>
        <dbReference type="EMBL" id="KAJ6440281.1"/>
    </source>
</evidence>
<evidence type="ECO:0000256" key="1">
    <source>
        <dbReference type="SAM" id="Phobius"/>
    </source>
</evidence>
<evidence type="ECO:0000313" key="4">
    <source>
        <dbReference type="Proteomes" id="UP001163105"/>
    </source>
</evidence>
<accession>A0AB34FN57</accession>
<organism evidence="3 4">
    <name type="scientific">Purpureocillium lavendulum</name>
    <dbReference type="NCBI Taxonomy" id="1247861"/>
    <lineage>
        <taxon>Eukaryota</taxon>
        <taxon>Fungi</taxon>
        <taxon>Dikarya</taxon>
        <taxon>Ascomycota</taxon>
        <taxon>Pezizomycotina</taxon>
        <taxon>Sordariomycetes</taxon>
        <taxon>Hypocreomycetidae</taxon>
        <taxon>Hypocreales</taxon>
        <taxon>Ophiocordycipitaceae</taxon>
        <taxon>Purpureocillium</taxon>
    </lineage>
</organism>
<keyword evidence="1" id="KW-1133">Transmembrane helix</keyword>
<evidence type="ECO:0000256" key="2">
    <source>
        <dbReference type="SAM" id="SignalP"/>
    </source>
</evidence>
<feature type="chain" id="PRO_5044281606" evidence="2">
    <location>
        <begin position="19"/>
        <end position="251"/>
    </location>
</feature>
<keyword evidence="2" id="KW-0732">Signal</keyword>
<proteinExistence type="predicted"/>